<evidence type="ECO:0000256" key="1">
    <source>
        <dbReference type="SAM" id="Phobius"/>
    </source>
</evidence>
<evidence type="ECO:0000313" key="2">
    <source>
        <dbReference type="EMBL" id="ALG84036.1"/>
    </source>
</evidence>
<accession>A0A0N9N9T6</accession>
<evidence type="ECO:0000313" key="3">
    <source>
        <dbReference type="Proteomes" id="UP000063789"/>
    </source>
</evidence>
<dbReference type="PATRIC" id="fig|1136941.3.peg.1089"/>
<gene>
    <name evidence="2" type="ORF">ACH46_05320</name>
</gene>
<protein>
    <submittedName>
        <fullName evidence="2">Uncharacterized protein</fullName>
    </submittedName>
</protein>
<feature type="transmembrane region" description="Helical" evidence="1">
    <location>
        <begin position="38"/>
        <end position="55"/>
    </location>
</feature>
<reference evidence="2 3" key="2">
    <citation type="journal article" date="2017" name="Int. J. Syst. Evol. Microbiol.">
        <title>Gordonia phthalatica sp. nov., a di-n-butyl phthalate-degrading bacterium isolated from activated sludge.</title>
        <authorList>
            <person name="Jin D."/>
            <person name="Kong X."/>
            <person name="Jia M."/>
            <person name="Yu X."/>
            <person name="Wang X."/>
            <person name="Zhuang X."/>
            <person name="Deng Y."/>
            <person name="Bai Z."/>
        </authorList>
    </citation>
    <scope>NUCLEOTIDE SEQUENCE [LARGE SCALE GENOMIC DNA]</scope>
    <source>
        <strain evidence="2 3">QH-11</strain>
    </source>
</reference>
<dbReference type="EMBL" id="CP011853">
    <property type="protein sequence ID" value="ALG84036.1"/>
    <property type="molecule type" value="Genomic_DNA"/>
</dbReference>
<keyword evidence="3" id="KW-1185">Reference proteome</keyword>
<keyword evidence="1" id="KW-0812">Transmembrane</keyword>
<dbReference type="Proteomes" id="UP000063789">
    <property type="component" value="Chromosome"/>
</dbReference>
<dbReference type="RefSeq" id="WP_062392004.1">
    <property type="nucleotide sequence ID" value="NZ_CP011853.1"/>
</dbReference>
<dbReference type="STRING" id="1136941.ACH46_05320"/>
<organism evidence="2 3">
    <name type="scientific">Gordonia phthalatica</name>
    <dbReference type="NCBI Taxonomy" id="1136941"/>
    <lineage>
        <taxon>Bacteria</taxon>
        <taxon>Bacillati</taxon>
        <taxon>Actinomycetota</taxon>
        <taxon>Actinomycetes</taxon>
        <taxon>Mycobacteriales</taxon>
        <taxon>Gordoniaceae</taxon>
        <taxon>Gordonia</taxon>
    </lineage>
</organism>
<dbReference type="AlphaFoldDB" id="A0A0N9N9T6"/>
<sequence length="166" mass="16197">MTAPTTLTRLRGATVGAVSALTGIGAHAAAAGMLPDTSSLMLVIAAAVALGLGVAAAPALRVLPALVGGQLLVHVLLVITSGHHGDMLTAPMAAMHAVGTVAALLLLVGAELLLHAAAGLAQHALPSCFRPLPRVAVVPVPATPAAVPAALIFLGAVGRRGPPSVQ</sequence>
<reference evidence="3" key="1">
    <citation type="submission" date="2015-06" db="EMBL/GenBank/DDBJ databases">
        <title>Complete genome sequence and metabolic analysis of phthalate degradation pathway in Gordonia sp. QH-11.</title>
        <authorList>
            <person name="Jin D."/>
            <person name="Kong X."/>
            <person name="Bai Z."/>
        </authorList>
    </citation>
    <scope>NUCLEOTIDE SEQUENCE [LARGE SCALE GENOMIC DNA]</scope>
    <source>
        <strain evidence="3">QH-11</strain>
    </source>
</reference>
<dbReference type="KEGG" id="goq:ACH46_05320"/>
<keyword evidence="1" id="KW-0472">Membrane</keyword>
<feature type="transmembrane region" description="Helical" evidence="1">
    <location>
        <begin position="93"/>
        <end position="114"/>
    </location>
</feature>
<feature type="transmembrane region" description="Helical" evidence="1">
    <location>
        <begin position="135"/>
        <end position="157"/>
    </location>
</feature>
<feature type="transmembrane region" description="Helical" evidence="1">
    <location>
        <begin position="62"/>
        <end position="81"/>
    </location>
</feature>
<keyword evidence="1" id="KW-1133">Transmembrane helix</keyword>
<proteinExistence type="predicted"/>
<name>A0A0N9N9T6_9ACTN</name>